<dbReference type="EMBL" id="JACBGI020000001">
    <property type="protein sequence ID" value="MBF6056808.1"/>
    <property type="molecule type" value="Genomic_DNA"/>
</dbReference>
<dbReference type="PROSITE" id="PS50887">
    <property type="entry name" value="GGDEF"/>
    <property type="match status" value="1"/>
</dbReference>
<keyword evidence="1" id="KW-0812">Transmembrane</keyword>
<dbReference type="Gene3D" id="3.30.450.20">
    <property type="entry name" value="PAS domain"/>
    <property type="match status" value="1"/>
</dbReference>
<feature type="transmembrane region" description="Helical" evidence="1">
    <location>
        <begin position="12"/>
        <end position="36"/>
    </location>
</feature>
<keyword evidence="7" id="KW-1185">Reference proteome</keyword>
<dbReference type="Proteomes" id="UP001193680">
    <property type="component" value="Unassembled WGS sequence"/>
</dbReference>
<evidence type="ECO:0000259" key="4">
    <source>
        <dbReference type="PROSITE" id="PS50883"/>
    </source>
</evidence>
<dbReference type="RefSeq" id="WP_194947173.1">
    <property type="nucleotide sequence ID" value="NZ_JACBGI020000001.1"/>
</dbReference>
<dbReference type="CDD" id="cd01949">
    <property type="entry name" value="GGDEF"/>
    <property type="match status" value="1"/>
</dbReference>
<feature type="domain" description="GGDEF" evidence="5">
    <location>
        <begin position="428"/>
        <end position="561"/>
    </location>
</feature>
<dbReference type="PANTHER" id="PTHR44757">
    <property type="entry name" value="DIGUANYLATE CYCLASE DGCP"/>
    <property type="match status" value="1"/>
</dbReference>
<dbReference type="InterPro" id="IPR013655">
    <property type="entry name" value="PAS_fold_3"/>
</dbReference>
<dbReference type="InterPro" id="IPR000700">
    <property type="entry name" value="PAS-assoc_C"/>
</dbReference>
<dbReference type="InterPro" id="IPR035919">
    <property type="entry name" value="EAL_sf"/>
</dbReference>
<evidence type="ECO:0000259" key="3">
    <source>
        <dbReference type="PROSITE" id="PS50113"/>
    </source>
</evidence>
<dbReference type="CDD" id="cd01948">
    <property type="entry name" value="EAL"/>
    <property type="match status" value="1"/>
</dbReference>
<accession>A0ABS0BSH8</accession>
<dbReference type="Pfam" id="PF08447">
    <property type="entry name" value="PAS_3"/>
    <property type="match status" value="1"/>
</dbReference>
<dbReference type="SMART" id="SM00052">
    <property type="entry name" value="EAL"/>
    <property type="match status" value="1"/>
</dbReference>
<dbReference type="SMART" id="SM00091">
    <property type="entry name" value="PAS"/>
    <property type="match status" value="1"/>
</dbReference>
<dbReference type="SMART" id="SM00267">
    <property type="entry name" value="GGDEF"/>
    <property type="match status" value="1"/>
</dbReference>
<protein>
    <submittedName>
        <fullName evidence="6">EAL domain-containing protein</fullName>
    </submittedName>
</protein>
<dbReference type="PROSITE" id="PS50883">
    <property type="entry name" value="EAL"/>
    <property type="match status" value="1"/>
</dbReference>
<dbReference type="InterPro" id="IPR000160">
    <property type="entry name" value="GGDEF_dom"/>
</dbReference>
<dbReference type="PROSITE" id="PS50112">
    <property type="entry name" value="PAS"/>
    <property type="match status" value="1"/>
</dbReference>
<dbReference type="SUPFAM" id="SSF55073">
    <property type="entry name" value="Nucleotide cyclase"/>
    <property type="match status" value="1"/>
</dbReference>
<dbReference type="Pfam" id="PF00990">
    <property type="entry name" value="GGDEF"/>
    <property type="match status" value="1"/>
</dbReference>
<dbReference type="Gene3D" id="3.20.20.450">
    <property type="entry name" value="EAL domain"/>
    <property type="match status" value="1"/>
</dbReference>
<dbReference type="Gene3D" id="3.30.70.270">
    <property type="match status" value="1"/>
</dbReference>
<dbReference type="Gene3D" id="6.10.340.10">
    <property type="match status" value="1"/>
</dbReference>
<organism evidence="6 7">
    <name type="scientific">Thiomicrorhabdus heinhorstiae</name>
    <dbReference type="NCBI Taxonomy" id="2748010"/>
    <lineage>
        <taxon>Bacteria</taxon>
        <taxon>Pseudomonadati</taxon>
        <taxon>Pseudomonadota</taxon>
        <taxon>Gammaproteobacteria</taxon>
        <taxon>Thiotrichales</taxon>
        <taxon>Piscirickettsiaceae</taxon>
        <taxon>Thiomicrorhabdus</taxon>
    </lineage>
</organism>
<dbReference type="NCBIfam" id="TIGR00254">
    <property type="entry name" value="GGDEF"/>
    <property type="match status" value="1"/>
</dbReference>
<dbReference type="SUPFAM" id="SSF141868">
    <property type="entry name" value="EAL domain-like"/>
    <property type="match status" value="1"/>
</dbReference>
<sequence length="827" mass="94458">MFKTIRKPINSIYVIAGMIIVLSVLAIMSVSTFLSYHGEKQRIDQEIKANVQDTLLTIEEHIEDLISSYSVNEYSKFIGSEVKYRHLFAMIVEDKNMGAILGKKVYVKGKIRDENWQVVDYDPEDSLQREQLQNAYFTSEKELVNNLGQSIGKIIVVVSDHEFHQRLDNLIYRNLLATFAISALLVATLFLMMRLHLLEPLTNIIEAITQRDSEGLPLEYAPIKGPNEIRVLSQTINHMIKATRVSRQQLMDKSDALRAAKERFQLAIDGTRDGLWDWNAKEGKIYVSEQYEAMLGYQSKDMPDTLEEWLKMIHPDDVDKAQYEIKRYLESKGQGVYENTFRMRTKSGQWLWITSRGKAIFDDEGNPVRFVGFNTDMSKLIQQQEELKKQKDLHQYLANHDTLTNLANRSLFNDRLMHSIKQAQRNGEKLAVLFIDLDYFKEINDSLGHNIGDKVIQSIAKRLQHLIRGGDTIARLGGDEFTILMDDLPDEQSASHIADRVIENFRQPVRVDHHELHLSCSIGISIYPDNGETPTDMLKNADAAMYRAKNLGRNNFQYYSKEMTEEAFERLNMEANIRSGIQNEEFIVYYQPQINSSTQQIIGMEALVRWNSPSLGFITPGRFIPLAIATGSIIDLDRYVMKKAFKEFAAWIDEGLDPGHLSINLNMKQLIREDFVSYLSGLIEQGGFSASCIELEVTEGELMDNPSQAINVLKQVESLGVKLSLDDFGTGYSSLSYLKKLPISKLKIDKSFVDGLPFDKEDEAIVRAIIALAQSLNLDIIAEGAENLQQVDFLSQLGCSNFQGYFFSKPIPAEEMHNFLIEYRRSH</sequence>
<keyword evidence="1" id="KW-0472">Membrane</keyword>
<dbReference type="InterPro" id="IPR043128">
    <property type="entry name" value="Rev_trsase/Diguanyl_cyclase"/>
</dbReference>
<proteinExistence type="predicted"/>
<feature type="domain" description="EAL" evidence="4">
    <location>
        <begin position="570"/>
        <end position="824"/>
    </location>
</feature>
<dbReference type="SUPFAM" id="SSF55785">
    <property type="entry name" value="PYP-like sensor domain (PAS domain)"/>
    <property type="match status" value="1"/>
</dbReference>
<dbReference type="PROSITE" id="PS50113">
    <property type="entry name" value="PAC"/>
    <property type="match status" value="1"/>
</dbReference>
<dbReference type="PANTHER" id="PTHR44757:SF2">
    <property type="entry name" value="BIOFILM ARCHITECTURE MAINTENANCE PROTEIN MBAA"/>
    <property type="match status" value="1"/>
</dbReference>
<gene>
    <name evidence="6" type="ORF">H8792_000455</name>
</gene>
<feature type="domain" description="PAS" evidence="2">
    <location>
        <begin position="260"/>
        <end position="332"/>
    </location>
</feature>
<comment type="caution">
    <text evidence="6">The sequence shown here is derived from an EMBL/GenBank/DDBJ whole genome shotgun (WGS) entry which is preliminary data.</text>
</comment>
<dbReference type="InterPro" id="IPR035965">
    <property type="entry name" value="PAS-like_dom_sf"/>
</dbReference>
<dbReference type="SMART" id="SM00086">
    <property type="entry name" value="PAC"/>
    <property type="match status" value="1"/>
</dbReference>
<dbReference type="InterPro" id="IPR052155">
    <property type="entry name" value="Biofilm_reg_signaling"/>
</dbReference>
<evidence type="ECO:0000313" key="7">
    <source>
        <dbReference type="Proteomes" id="UP001193680"/>
    </source>
</evidence>
<dbReference type="CDD" id="cd00130">
    <property type="entry name" value="PAS"/>
    <property type="match status" value="1"/>
</dbReference>
<dbReference type="InterPro" id="IPR000014">
    <property type="entry name" value="PAS"/>
</dbReference>
<feature type="domain" description="PAC" evidence="3">
    <location>
        <begin position="337"/>
        <end position="389"/>
    </location>
</feature>
<evidence type="ECO:0000313" key="6">
    <source>
        <dbReference type="EMBL" id="MBF6056808.1"/>
    </source>
</evidence>
<feature type="transmembrane region" description="Helical" evidence="1">
    <location>
        <begin position="175"/>
        <end position="193"/>
    </location>
</feature>
<dbReference type="Pfam" id="PF00563">
    <property type="entry name" value="EAL"/>
    <property type="match status" value="1"/>
</dbReference>
<evidence type="ECO:0000256" key="1">
    <source>
        <dbReference type="SAM" id="Phobius"/>
    </source>
</evidence>
<evidence type="ECO:0000259" key="2">
    <source>
        <dbReference type="PROSITE" id="PS50112"/>
    </source>
</evidence>
<dbReference type="NCBIfam" id="TIGR00229">
    <property type="entry name" value="sensory_box"/>
    <property type="match status" value="1"/>
</dbReference>
<dbReference type="InterPro" id="IPR001633">
    <property type="entry name" value="EAL_dom"/>
</dbReference>
<keyword evidence="1" id="KW-1133">Transmembrane helix</keyword>
<reference evidence="6 7" key="1">
    <citation type="submission" date="2020-11" db="EMBL/GenBank/DDBJ databases">
        <title>Sulfur oxidizing isolate from Hospital Hole Sinkhole.</title>
        <authorList>
            <person name="Scott K.M."/>
        </authorList>
    </citation>
    <scope>NUCLEOTIDE SEQUENCE [LARGE SCALE GENOMIC DNA]</scope>
    <source>
        <strain evidence="6 7">HH1</strain>
    </source>
</reference>
<evidence type="ECO:0000259" key="5">
    <source>
        <dbReference type="PROSITE" id="PS50887"/>
    </source>
</evidence>
<dbReference type="InterPro" id="IPR029787">
    <property type="entry name" value="Nucleotide_cyclase"/>
</dbReference>
<name>A0ABS0BSH8_9GAMM</name>
<dbReference type="InterPro" id="IPR001610">
    <property type="entry name" value="PAC"/>
</dbReference>